<keyword evidence="2" id="KW-0812">Transmembrane</keyword>
<protein>
    <submittedName>
        <fullName evidence="3">Uncharacterized protein</fullName>
    </submittedName>
</protein>
<feature type="region of interest" description="Disordered" evidence="1">
    <location>
        <begin position="111"/>
        <end position="142"/>
    </location>
</feature>
<feature type="transmembrane region" description="Helical" evidence="2">
    <location>
        <begin position="179"/>
        <end position="199"/>
    </location>
</feature>
<keyword evidence="4" id="KW-1185">Reference proteome</keyword>
<dbReference type="EMBL" id="CAUOFW020002058">
    <property type="protein sequence ID" value="CAK9150640.1"/>
    <property type="molecule type" value="Genomic_DNA"/>
</dbReference>
<reference evidence="3 4" key="1">
    <citation type="submission" date="2024-02" db="EMBL/GenBank/DDBJ databases">
        <authorList>
            <person name="Vignale AGUSTIN F."/>
            <person name="Sosa J E."/>
            <person name="Modenutti C."/>
        </authorList>
    </citation>
    <scope>NUCLEOTIDE SEQUENCE [LARGE SCALE GENOMIC DNA]</scope>
</reference>
<sequence>MRKSRFLALKKAGKVCPLNFFAGAHQVKILSYRVLRSTISSDCSVNPTGKCLSMNQRGLQMLLTMLILFLGVLVPGNATVSEKLDEPLVPQLADPDIKCGACPCVNPCSQQLPPPPPPPPPSPPPPPPPPPPPSPSTQYCTPRTPPPPPRFIYVTGPPGGLYPTDPFNLAVYAGAGREVVMGLLPLIGCMLLELFMFSYV</sequence>
<comment type="caution">
    <text evidence="3">The sequence shown here is derived from an EMBL/GenBank/DDBJ whole genome shotgun (WGS) entry which is preliminary data.</text>
</comment>
<organism evidence="3 4">
    <name type="scientific">Ilex paraguariensis</name>
    <name type="common">yerba mate</name>
    <dbReference type="NCBI Taxonomy" id="185542"/>
    <lineage>
        <taxon>Eukaryota</taxon>
        <taxon>Viridiplantae</taxon>
        <taxon>Streptophyta</taxon>
        <taxon>Embryophyta</taxon>
        <taxon>Tracheophyta</taxon>
        <taxon>Spermatophyta</taxon>
        <taxon>Magnoliopsida</taxon>
        <taxon>eudicotyledons</taxon>
        <taxon>Gunneridae</taxon>
        <taxon>Pentapetalae</taxon>
        <taxon>asterids</taxon>
        <taxon>campanulids</taxon>
        <taxon>Aquifoliales</taxon>
        <taxon>Aquifoliaceae</taxon>
        <taxon>Ilex</taxon>
    </lineage>
</organism>
<evidence type="ECO:0000256" key="2">
    <source>
        <dbReference type="SAM" id="Phobius"/>
    </source>
</evidence>
<feature type="transmembrane region" description="Helical" evidence="2">
    <location>
        <begin position="59"/>
        <end position="78"/>
    </location>
</feature>
<evidence type="ECO:0000313" key="4">
    <source>
        <dbReference type="Proteomes" id="UP001642360"/>
    </source>
</evidence>
<dbReference type="AlphaFoldDB" id="A0ABC8S1G7"/>
<gene>
    <name evidence="3" type="ORF">ILEXP_LOCUS18798</name>
</gene>
<dbReference type="Proteomes" id="UP001642360">
    <property type="component" value="Unassembled WGS sequence"/>
</dbReference>
<accession>A0ABC8S1G7</accession>
<keyword evidence="2" id="KW-1133">Transmembrane helix</keyword>
<keyword evidence="2" id="KW-0472">Membrane</keyword>
<dbReference type="PANTHER" id="PTHR35094:SF7">
    <property type="entry name" value="LEUCINE-RICH REPEAT EXTENSIN-LIKE PROTEIN 2"/>
    <property type="match status" value="1"/>
</dbReference>
<dbReference type="PANTHER" id="PTHR35094">
    <property type="entry name" value="LEUCINE-RICH REPEAT EXTENSIN-LIKE PROTEIN 2"/>
    <property type="match status" value="1"/>
</dbReference>
<proteinExistence type="predicted"/>
<evidence type="ECO:0000256" key="1">
    <source>
        <dbReference type="SAM" id="MobiDB-lite"/>
    </source>
</evidence>
<name>A0ABC8S1G7_9AQUA</name>
<evidence type="ECO:0000313" key="3">
    <source>
        <dbReference type="EMBL" id="CAK9150640.1"/>
    </source>
</evidence>
<feature type="compositionally biased region" description="Pro residues" evidence="1">
    <location>
        <begin position="112"/>
        <end position="135"/>
    </location>
</feature>